<dbReference type="EMBL" id="NIRI02000042">
    <property type="protein sequence ID" value="KAG5446953.1"/>
    <property type="molecule type" value="Genomic_DNA"/>
</dbReference>
<dbReference type="PANTHER" id="PTHR13884">
    <property type="entry name" value="DUF853 DOMAIN-CONTAINING PROTEIN"/>
    <property type="match status" value="1"/>
</dbReference>
<proteinExistence type="predicted"/>
<keyword evidence="2" id="KW-1185">Reference proteome</keyword>
<sequence length="407" mass="46144">MDAGGNEDVLSGRVLGVKSAQYPAIPGLETQFAIIHPTWSVIYIPIGPQTDQKNICDLKLASPYLCKFPWPTQKPRCSQNYTSQPNHLKHDVRYGAVQKPKYGSAMMAQHWHTQFDSTPATNPFLLSTVPFRPLGPLPATTNKLMLNSECNLMIMLPTSCERTLLLPYTLVSRIQWRGRWESFPRGDTDSRIHGLTDSRIHGFTDSRIHGFTDSRIHGFTDSRIHGFTDSRIHGFTDSRIHGFTDSRIHGFTDSRIHGFTDSRIHGFTDSRIHGFTDSRIHGFTDSRIHGFTDSRIHGFTDSRIHGFTDSRIHGFTDSRIHGFTDSRIHGFTDSRIHGFTDSRILKELVRVYTRGSCFQELSGSSDAVDGSHFPERLVCFRSAKTEIFLGRELLQSDITSSLEYSRR</sequence>
<gene>
    <name evidence="1" type="ORF">CSKR_107028</name>
</gene>
<organism evidence="1 2">
    <name type="scientific">Clonorchis sinensis</name>
    <name type="common">Chinese liver fluke</name>
    <dbReference type="NCBI Taxonomy" id="79923"/>
    <lineage>
        <taxon>Eukaryota</taxon>
        <taxon>Metazoa</taxon>
        <taxon>Spiralia</taxon>
        <taxon>Lophotrochozoa</taxon>
        <taxon>Platyhelminthes</taxon>
        <taxon>Trematoda</taxon>
        <taxon>Digenea</taxon>
        <taxon>Opisthorchiida</taxon>
        <taxon>Opisthorchiata</taxon>
        <taxon>Opisthorchiidae</taxon>
        <taxon>Clonorchis</taxon>
    </lineage>
</organism>
<dbReference type="InParanoid" id="A0A419PD97"/>
<dbReference type="AlphaFoldDB" id="A0A419PD97"/>
<dbReference type="PANTHER" id="PTHR13884:SF9">
    <property type="entry name" value="PROTEIN CBG13449"/>
    <property type="match status" value="1"/>
</dbReference>
<dbReference type="Proteomes" id="UP000286415">
    <property type="component" value="Unassembled WGS sequence"/>
</dbReference>
<evidence type="ECO:0000313" key="1">
    <source>
        <dbReference type="EMBL" id="KAG5446953.1"/>
    </source>
</evidence>
<dbReference type="InterPro" id="IPR053236">
    <property type="entry name" value="Cornifin"/>
</dbReference>
<reference evidence="1 2" key="1">
    <citation type="journal article" date="2018" name="Biotechnol. Adv.">
        <title>Improved genomic resources and new bioinformatic workflow for the carcinogenic parasite Clonorchis sinensis: Biotechnological implications.</title>
        <authorList>
            <person name="Wang D."/>
            <person name="Korhonen P.K."/>
            <person name="Gasser R.B."/>
            <person name="Young N.D."/>
        </authorList>
    </citation>
    <scope>NUCLEOTIDE SEQUENCE [LARGE SCALE GENOMIC DNA]</scope>
    <source>
        <strain evidence="1">Cs-k2</strain>
    </source>
</reference>
<accession>A0A419PD97</accession>
<comment type="caution">
    <text evidence="1">The sequence shown here is derived from an EMBL/GenBank/DDBJ whole genome shotgun (WGS) entry which is preliminary data.</text>
</comment>
<dbReference type="OrthoDB" id="10071890at2759"/>
<reference evidence="1 2" key="2">
    <citation type="journal article" date="2021" name="Genomics">
        <title>High-quality reference genome for Clonorchis sinensis.</title>
        <authorList>
            <person name="Young N.D."/>
            <person name="Stroehlein A.J."/>
            <person name="Kinkar L."/>
            <person name="Wang T."/>
            <person name="Sohn W.M."/>
            <person name="Chang B.C.H."/>
            <person name="Kaur P."/>
            <person name="Weisz D."/>
            <person name="Dudchenko O."/>
            <person name="Aiden E.L."/>
            <person name="Korhonen P.K."/>
            <person name="Gasser R.B."/>
        </authorList>
    </citation>
    <scope>NUCLEOTIDE SEQUENCE [LARGE SCALE GENOMIC DNA]</scope>
    <source>
        <strain evidence="1">Cs-k2</strain>
    </source>
</reference>
<name>A0A419PD97_CLOSI</name>
<protein>
    <submittedName>
        <fullName evidence="1">Uncharacterized protein</fullName>
    </submittedName>
</protein>
<evidence type="ECO:0000313" key="2">
    <source>
        <dbReference type="Proteomes" id="UP000286415"/>
    </source>
</evidence>